<dbReference type="PANTHER" id="PTHR46401:SF2">
    <property type="entry name" value="GLYCOSYLTRANSFERASE WBBK-RELATED"/>
    <property type="match status" value="1"/>
</dbReference>
<evidence type="ECO:0000259" key="3">
    <source>
        <dbReference type="Pfam" id="PF13439"/>
    </source>
</evidence>
<dbReference type="SUPFAM" id="SSF53756">
    <property type="entry name" value="UDP-Glycosyltransferase/glycogen phosphorylase"/>
    <property type="match status" value="1"/>
</dbReference>
<evidence type="ECO:0000313" key="5">
    <source>
        <dbReference type="Proteomes" id="UP000178315"/>
    </source>
</evidence>
<dbReference type="Pfam" id="PF00534">
    <property type="entry name" value="Glycos_transf_1"/>
    <property type="match status" value="1"/>
</dbReference>
<protein>
    <recommendedName>
        <fullName evidence="6">Glycosyl transferase family 1 domain-containing protein</fullName>
    </recommendedName>
</protein>
<organism evidence="4 5">
    <name type="scientific">Candidatus Jacksonbacteria bacterium RIFCSPLOWO2_02_FULL_44_20</name>
    <dbReference type="NCBI Taxonomy" id="1798460"/>
    <lineage>
        <taxon>Bacteria</taxon>
        <taxon>Candidatus Jacksoniibacteriota</taxon>
    </lineage>
</organism>
<dbReference type="PANTHER" id="PTHR46401">
    <property type="entry name" value="GLYCOSYLTRANSFERASE WBBK-RELATED"/>
    <property type="match status" value="1"/>
</dbReference>
<feature type="domain" description="Glycosyltransferase subfamily 4-like N-terminal" evidence="3">
    <location>
        <begin position="17"/>
        <end position="169"/>
    </location>
</feature>
<evidence type="ECO:0000256" key="1">
    <source>
        <dbReference type="ARBA" id="ARBA00022679"/>
    </source>
</evidence>
<dbReference type="Proteomes" id="UP000178315">
    <property type="component" value="Unassembled WGS sequence"/>
</dbReference>
<feature type="domain" description="Glycosyl transferase family 1" evidence="2">
    <location>
        <begin position="178"/>
        <end position="330"/>
    </location>
</feature>
<dbReference type="InterPro" id="IPR001296">
    <property type="entry name" value="Glyco_trans_1"/>
</dbReference>
<sequence length="352" mass="40903">MIIGIEATKAFEREKTGVGWYTYYLIEEFRKIEREGVKLRLYVNPYSNIKYQISNIKFLKWPLKYFWTQGRLSLEMIANPPDVLFIPAHLPPLIHPKKLVVTIHDLAFKQYPEVYSKKELRLQEWGIQRVLRKAWRIITPSEFTKSEIQKYYPRLAKNNIFVVPHGVELKTQNHNVKLKTNIVYIGRLEAKKNIVNLIKSFNILKKNYSLILIGPQGYGYRQIKKEILASPYKNYIQELGWLPHEEVAKHLANARLFVFPSLYEGFGLPLLESFAAGTPAVCSDIPALKEVGGDCALYFNPRDPEDMAEKMRAMIQNSALRSESIERGKTHAKLFSWQRTAEKTFVILKEGL</sequence>
<proteinExistence type="predicted"/>
<dbReference type="AlphaFoldDB" id="A0A1G2A789"/>
<evidence type="ECO:0008006" key="6">
    <source>
        <dbReference type="Google" id="ProtNLM"/>
    </source>
</evidence>
<dbReference type="EMBL" id="MHJU01000025">
    <property type="protein sequence ID" value="OGY72702.1"/>
    <property type="molecule type" value="Genomic_DNA"/>
</dbReference>
<keyword evidence="1" id="KW-0808">Transferase</keyword>
<evidence type="ECO:0000313" key="4">
    <source>
        <dbReference type="EMBL" id="OGY72702.1"/>
    </source>
</evidence>
<gene>
    <name evidence="4" type="ORF">A3H61_04650</name>
</gene>
<evidence type="ECO:0000259" key="2">
    <source>
        <dbReference type="Pfam" id="PF00534"/>
    </source>
</evidence>
<comment type="caution">
    <text evidence="4">The sequence shown here is derived from an EMBL/GenBank/DDBJ whole genome shotgun (WGS) entry which is preliminary data.</text>
</comment>
<reference evidence="4 5" key="1">
    <citation type="journal article" date="2016" name="Nat. Commun.">
        <title>Thousands of microbial genomes shed light on interconnected biogeochemical processes in an aquifer system.</title>
        <authorList>
            <person name="Anantharaman K."/>
            <person name="Brown C.T."/>
            <person name="Hug L.A."/>
            <person name="Sharon I."/>
            <person name="Castelle C.J."/>
            <person name="Probst A.J."/>
            <person name="Thomas B.C."/>
            <person name="Singh A."/>
            <person name="Wilkins M.J."/>
            <person name="Karaoz U."/>
            <person name="Brodie E.L."/>
            <person name="Williams K.H."/>
            <person name="Hubbard S.S."/>
            <person name="Banfield J.F."/>
        </authorList>
    </citation>
    <scope>NUCLEOTIDE SEQUENCE [LARGE SCALE GENOMIC DNA]</scope>
</reference>
<accession>A0A1G2A789</accession>
<dbReference type="Pfam" id="PF13439">
    <property type="entry name" value="Glyco_transf_4"/>
    <property type="match status" value="1"/>
</dbReference>
<dbReference type="GO" id="GO:0016757">
    <property type="term" value="F:glycosyltransferase activity"/>
    <property type="evidence" value="ECO:0007669"/>
    <property type="project" value="InterPro"/>
</dbReference>
<name>A0A1G2A789_9BACT</name>
<dbReference type="CDD" id="cd03809">
    <property type="entry name" value="GT4_MtfB-like"/>
    <property type="match status" value="1"/>
</dbReference>
<dbReference type="InterPro" id="IPR028098">
    <property type="entry name" value="Glyco_trans_4-like_N"/>
</dbReference>
<dbReference type="Gene3D" id="3.40.50.2000">
    <property type="entry name" value="Glycogen Phosphorylase B"/>
    <property type="match status" value="2"/>
</dbReference>